<dbReference type="OrthoDB" id="2393824at2759"/>
<evidence type="ECO:0000313" key="3">
    <source>
        <dbReference type="Proteomes" id="UP000054549"/>
    </source>
</evidence>
<dbReference type="EMBL" id="KN818246">
    <property type="protein sequence ID" value="KIL64829.1"/>
    <property type="molecule type" value="Genomic_DNA"/>
</dbReference>
<feature type="region of interest" description="Disordered" evidence="1">
    <location>
        <begin position="765"/>
        <end position="797"/>
    </location>
</feature>
<sequence>MRDTSIDEFLGTLRPKIKEFLSHPRHRIWMPPKTVDANTRQFYHNLAIPSINDKPNLLLHKLGEETNPNKDILFQYGTHHRILCNTSGAGKTALVFNGLCSHWGFYFAAAQDTNMIGAQDLELAIEMMSQSPQWIRDAFKNSSSDAIQKANDVNETIAFELVYKVLLTRWTLFRAFIDVAKELNAGNLPDNIKRDWLLFQILPVVLIGDLHPFLAFMNSCLVGMSVTELQNSLAHFSPGDVLGPAFDSQSDHFFYILDEAQVAGTRYMGAFADTDGADPRPVLRPIIRAWKMVSFQSIRFIVSGTGFSSSLFKTGLTSGVGKAKGSWKVVRQTGDFINRDPQKSYITRYLPPSFLSSPSGTILVSRMYEWLRGRHRFTATFIEQLLAGAWTGKGPSSPQKLLNAYVRVFTNFTPIDCDGALLGIEPDVDSPKLAGFPWYKLKRADHCQDDGLVQELSTSLYTYITRGKYPRWYTNKQDLVEYGVARFVGQEEEVIVEEPMALVGILRYFEEEGVMIDGDIRARMQAAQGFAFEEAVLLSCTRLFQVGTCLSDVFLFHGHVPDWAYQKGQIVSRKGQELVVSDIVNGNPAIPSAGITHFARNPDDVKNWITSKSPVWCVPGTLMGPDLMAWLRLDDGKLILLLIQAKCYLAGNKDTLVPTVTGKAIRSLSPRNFYSTLRSTKAKNETVSMLEAINTVGESFTGARYNVLRVVVVYPLDGFDPARSEEIASALREDNHPFATLRHAPFLSSLATHDDTPTILSSLVAKRVRQDDGDGDEDKDEDYPTRKSRKKSAKAGV</sequence>
<dbReference type="InParanoid" id="A0A0C2TDC7"/>
<proteinExistence type="predicted"/>
<accession>A0A0C2TDC7</accession>
<dbReference type="Proteomes" id="UP000054549">
    <property type="component" value="Unassembled WGS sequence"/>
</dbReference>
<reference evidence="2 3" key="1">
    <citation type="submission" date="2014-04" db="EMBL/GenBank/DDBJ databases">
        <title>Evolutionary Origins and Diversification of the Mycorrhizal Mutualists.</title>
        <authorList>
            <consortium name="DOE Joint Genome Institute"/>
            <consortium name="Mycorrhizal Genomics Consortium"/>
            <person name="Kohler A."/>
            <person name="Kuo A."/>
            <person name="Nagy L.G."/>
            <person name="Floudas D."/>
            <person name="Copeland A."/>
            <person name="Barry K.W."/>
            <person name="Cichocki N."/>
            <person name="Veneault-Fourrey C."/>
            <person name="LaButti K."/>
            <person name="Lindquist E.A."/>
            <person name="Lipzen A."/>
            <person name="Lundell T."/>
            <person name="Morin E."/>
            <person name="Murat C."/>
            <person name="Riley R."/>
            <person name="Ohm R."/>
            <person name="Sun H."/>
            <person name="Tunlid A."/>
            <person name="Henrissat B."/>
            <person name="Grigoriev I.V."/>
            <person name="Hibbett D.S."/>
            <person name="Martin F."/>
        </authorList>
    </citation>
    <scope>NUCLEOTIDE SEQUENCE [LARGE SCALE GENOMIC DNA]</scope>
    <source>
        <strain evidence="2 3">Koide BX008</strain>
    </source>
</reference>
<protein>
    <submittedName>
        <fullName evidence="2">Uncharacterized protein</fullName>
    </submittedName>
</protein>
<dbReference type="AlphaFoldDB" id="A0A0C2TDC7"/>
<evidence type="ECO:0000313" key="2">
    <source>
        <dbReference type="EMBL" id="KIL64829.1"/>
    </source>
</evidence>
<evidence type="ECO:0000256" key="1">
    <source>
        <dbReference type="SAM" id="MobiDB-lite"/>
    </source>
</evidence>
<feature type="compositionally biased region" description="Basic residues" evidence="1">
    <location>
        <begin position="786"/>
        <end position="797"/>
    </location>
</feature>
<organism evidence="2 3">
    <name type="scientific">Amanita muscaria (strain Koide BX008)</name>
    <dbReference type="NCBI Taxonomy" id="946122"/>
    <lineage>
        <taxon>Eukaryota</taxon>
        <taxon>Fungi</taxon>
        <taxon>Dikarya</taxon>
        <taxon>Basidiomycota</taxon>
        <taxon>Agaricomycotina</taxon>
        <taxon>Agaricomycetes</taxon>
        <taxon>Agaricomycetidae</taxon>
        <taxon>Agaricales</taxon>
        <taxon>Pluteineae</taxon>
        <taxon>Amanitaceae</taxon>
        <taxon>Amanita</taxon>
    </lineage>
</organism>
<keyword evidence="3" id="KW-1185">Reference proteome</keyword>
<gene>
    <name evidence="2" type="ORF">M378DRAFT_1040593</name>
</gene>
<dbReference type="HOGENOM" id="CLU_010693_2_0_1"/>
<name>A0A0C2TDC7_AMAMK</name>